<reference evidence="3" key="1">
    <citation type="journal article" date="2009" name="PLoS ONE">
        <title>Methylobacterium genome sequences: a reference blueprint to investigate microbial metabolism of C1 compounds from natural and industrial sources.</title>
        <authorList>
            <person name="Vuilleumier S."/>
            <person name="Chistoserdova L."/>
            <person name="Lee M.-C."/>
            <person name="Bringel F."/>
            <person name="Lajus A."/>
            <person name="Zhou Y."/>
            <person name="Gourion B."/>
            <person name="Barbe V."/>
            <person name="Chang J."/>
            <person name="Cruveiller S."/>
            <person name="Dossat C."/>
            <person name="Gillett W."/>
            <person name="Gruffaz C."/>
            <person name="Haugen E."/>
            <person name="Hourcade E."/>
            <person name="Levy R."/>
            <person name="Mangenot S."/>
            <person name="Muller E."/>
            <person name="Nadalig T."/>
            <person name="Pagni M."/>
            <person name="Penny C."/>
            <person name="Peyraud R."/>
            <person name="Robinson D.G."/>
            <person name="Roche D."/>
            <person name="Rouy Z."/>
            <person name="Saenampechek C."/>
            <person name="Salvignol G."/>
            <person name="Vallenet D."/>
            <person name="Wu Z."/>
            <person name="Marx C.J."/>
            <person name="Vorholt J.A."/>
            <person name="Olson M.V."/>
            <person name="Kaul R."/>
            <person name="Weissenbach J."/>
            <person name="Medigue C."/>
            <person name="Lidstrom M.E."/>
        </authorList>
    </citation>
    <scope>NUCLEOTIDE SEQUENCE [LARGE SCALE GENOMIC DNA]</scope>
    <source>
        <strain evidence="3">DSM 6343 / CIP 106787 / DM4</strain>
    </source>
</reference>
<organism evidence="2 3">
    <name type="scientific">Methylorubrum extorquens (strain DSM 6343 / CIP 106787 / DM4)</name>
    <name type="common">Methylobacterium extorquens</name>
    <dbReference type="NCBI Taxonomy" id="661410"/>
    <lineage>
        <taxon>Bacteria</taxon>
        <taxon>Pseudomonadati</taxon>
        <taxon>Pseudomonadota</taxon>
        <taxon>Alphaproteobacteria</taxon>
        <taxon>Hyphomicrobiales</taxon>
        <taxon>Methylobacteriaceae</taxon>
        <taxon>Methylorubrum</taxon>
    </lineage>
</organism>
<protein>
    <submittedName>
        <fullName evidence="2">Uncharacterized protein</fullName>
    </submittedName>
</protein>
<feature type="region of interest" description="Disordered" evidence="1">
    <location>
        <begin position="142"/>
        <end position="172"/>
    </location>
</feature>
<name>C7C934_METED</name>
<evidence type="ECO:0000313" key="3">
    <source>
        <dbReference type="Proteomes" id="UP000008070"/>
    </source>
</evidence>
<dbReference type="HOGENOM" id="CLU_1052961_0_0_5"/>
<gene>
    <name evidence="2" type="ORF">METD_I5737</name>
</gene>
<dbReference type="Proteomes" id="UP000008070">
    <property type="component" value="Chromosome"/>
</dbReference>
<dbReference type="KEGG" id="mdi:METDI5737"/>
<sequence>MTELGALRRAQVPRSAPCLGGRGATTALTAFTRRIPAAALARPLTAIPSTALACAAAVGLPGLAVAALARLLGAGRAALAPATGARLSRLAAACRPAALAAASTTADISAATGTAYATGLARAASCSAGRTAAHAASASAGTTSTACAHPGTPSAGTPSAGTSSAGTSSAGAPAAAASTAAAALSECGRRAQHQDRGRRRTAKEFRHVPSLSFLSDRPGVAARDATAALGKPFPADAIRLFVQSNRGDVQMDTVTSARNPKRNR</sequence>
<evidence type="ECO:0000256" key="1">
    <source>
        <dbReference type="SAM" id="MobiDB-lite"/>
    </source>
</evidence>
<dbReference type="EMBL" id="FP103042">
    <property type="protein sequence ID" value="CAX27341.1"/>
    <property type="molecule type" value="Genomic_DNA"/>
</dbReference>
<accession>C7C934</accession>
<evidence type="ECO:0000313" key="2">
    <source>
        <dbReference type="EMBL" id="CAX27341.1"/>
    </source>
</evidence>
<proteinExistence type="predicted"/>
<dbReference type="AlphaFoldDB" id="C7C934"/>